<organism evidence="6 7">
    <name type="scientific">Candidatus Muproteobacteria bacterium RBG_16_65_31</name>
    <dbReference type="NCBI Taxonomy" id="1817759"/>
    <lineage>
        <taxon>Bacteria</taxon>
        <taxon>Pseudomonadati</taxon>
        <taxon>Pseudomonadota</taxon>
        <taxon>Candidatus Muproteobacteria</taxon>
    </lineage>
</organism>
<feature type="domain" description="Transcriptional regulator LacI/GalR-like sensor" evidence="5">
    <location>
        <begin position="17"/>
        <end position="178"/>
    </location>
</feature>
<reference evidence="6 7" key="1">
    <citation type="journal article" date="2016" name="Nat. Commun.">
        <title>Thousands of microbial genomes shed light on interconnected biogeochemical processes in an aquifer system.</title>
        <authorList>
            <person name="Anantharaman K."/>
            <person name="Brown C.T."/>
            <person name="Hug L.A."/>
            <person name="Sharon I."/>
            <person name="Castelle C.J."/>
            <person name="Probst A.J."/>
            <person name="Thomas B.C."/>
            <person name="Singh A."/>
            <person name="Wilkins M.J."/>
            <person name="Karaoz U."/>
            <person name="Brodie E.L."/>
            <person name="Williams K.H."/>
            <person name="Hubbard S.S."/>
            <person name="Banfield J.F."/>
        </authorList>
    </citation>
    <scope>NUCLEOTIDE SEQUENCE [LARGE SCALE GENOMIC DNA]</scope>
</reference>
<keyword evidence="4" id="KW-0804">Transcription</keyword>
<dbReference type="InterPro" id="IPR028082">
    <property type="entry name" value="Peripla_BP_I"/>
</dbReference>
<dbReference type="Gene3D" id="3.40.50.2300">
    <property type="match status" value="2"/>
</dbReference>
<comment type="caution">
    <text evidence="6">The sequence shown here is derived from an EMBL/GenBank/DDBJ whole genome shotgun (WGS) entry which is preliminary data.</text>
</comment>
<evidence type="ECO:0000256" key="1">
    <source>
        <dbReference type="ARBA" id="ARBA00022491"/>
    </source>
</evidence>
<evidence type="ECO:0000313" key="6">
    <source>
        <dbReference type="EMBL" id="OGI44225.1"/>
    </source>
</evidence>
<dbReference type="GO" id="GO:0000976">
    <property type="term" value="F:transcription cis-regulatory region binding"/>
    <property type="evidence" value="ECO:0007669"/>
    <property type="project" value="TreeGrafter"/>
</dbReference>
<dbReference type="EMBL" id="MFST01000065">
    <property type="protein sequence ID" value="OGI44225.1"/>
    <property type="molecule type" value="Genomic_DNA"/>
</dbReference>
<name>A0A1F6TGN0_9PROT</name>
<dbReference type="PANTHER" id="PTHR30146">
    <property type="entry name" value="LACI-RELATED TRANSCRIPTIONAL REPRESSOR"/>
    <property type="match status" value="1"/>
</dbReference>
<dbReference type="PANTHER" id="PTHR30146:SF148">
    <property type="entry name" value="HTH-TYPE TRANSCRIPTIONAL REPRESSOR PURR-RELATED"/>
    <property type="match status" value="1"/>
</dbReference>
<dbReference type="Proteomes" id="UP000179344">
    <property type="component" value="Unassembled WGS sequence"/>
</dbReference>
<evidence type="ECO:0000259" key="5">
    <source>
        <dbReference type="Pfam" id="PF13377"/>
    </source>
</evidence>
<dbReference type="CDD" id="cd06267">
    <property type="entry name" value="PBP1_LacI_sugar_binding-like"/>
    <property type="match status" value="1"/>
</dbReference>
<keyword evidence="2" id="KW-0805">Transcription regulation</keyword>
<protein>
    <recommendedName>
        <fullName evidence="5">Transcriptional regulator LacI/GalR-like sensor domain-containing protein</fullName>
    </recommendedName>
</protein>
<evidence type="ECO:0000256" key="3">
    <source>
        <dbReference type="ARBA" id="ARBA00023125"/>
    </source>
</evidence>
<keyword evidence="3" id="KW-0238">DNA-binding</keyword>
<gene>
    <name evidence="6" type="ORF">A2V92_05470</name>
</gene>
<keyword evidence="1" id="KW-0678">Repressor</keyword>
<proteinExistence type="predicted"/>
<accession>A0A1F6TGN0</accession>
<evidence type="ECO:0000256" key="4">
    <source>
        <dbReference type="ARBA" id="ARBA00023163"/>
    </source>
</evidence>
<dbReference type="Pfam" id="PF13377">
    <property type="entry name" value="Peripla_BP_3"/>
    <property type="match status" value="1"/>
</dbReference>
<dbReference type="InterPro" id="IPR046335">
    <property type="entry name" value="LacI/GalR-like_sensor"/>
</dbReference>
<dbReference type="AlphaFoldDB" id="A0A1F6TGN0"/>
<sequence length="184" mass="19963">MDMVLVDNFGGGHRATRYLLSLGHRRIGCITGPHDATPSADRVRGYRAAMRDCGLDRIDDLIVPGDFRHDGGEKAMLQLLDLAEPPTAVFACNDLMAIGALSALWSRGIRVPENMSLIGFDDIPEARLTIPPLTTMAQPIAEIGKQATEMLLERASSEVAIARRKVMLDVHLLERGSCATRASG</sequence>
<evidence type="ECO:0000256" key="2">
    <source>
        <dbReference type="ARBA" id="ARBA00023015"/>
    </source>
</evidence>
<dbReference type="GO" id="GO:0003700">
    <property type="term" value="F:DNA-binding transcription factor activity"/>
    <property type="evidence" value="ECO:0007669"/>
    <property type="project" value="TreeGrafter"/>
</dbReference>
<dbReference type="SUPFAM" id="SSF53822">
    <property type="entry name" value="Periplasmic binding protein-like I"/>
    <property type="match status" value="1"/>
</dbReference>
<evidence type="ECO:0000313" key="7">
    <source>
        <dbReference type="Proteomes" id="UP000179344"/>
    </source>
</evidence>